<keyword evidence="6" id="KW-0997">Cell inner membrane</keyword>
<feature type="region of interest" description="Disordered" evidence="10">
    <location>
        <begin position="151"/>
        <end position="170"/>
    </location>
</feature>
<evidence type="ECO:0000256" key="10">
    <source>
        <dbReference type="SAM" id="MobiDB-lite"/>
    </source>
</evidence>
<keyword evidence="4" id="KW-1003">Cell membrane</keyword>
<dbReference type="Gene3D" id="3.30.700.10">
    <property type="entry name" value="Glycoprotein, Type 4 Pilin"/>
    <property type="match status" value="1"/>
</dbReference>
<evidence type="ECO:0000259" key="12">
    <source>
        <dbReference type="Pfam" id="PF08334"/>
    </source>
</evidence>
<dbReference type="InterPro" id="IPR045584">
    <property type="entry name" value="Pilin-like"/>
</dbReference>
<dbReference type="InterPro" id="IPR000983">
    <property type="entry name" value="Bac_GSPG_pilin"/>
</dbReference>
<keyword evidence="7 11" id="KW-0812">Transmembrane</keyword>
<organism evidence="13 14">
    <name type="scientific">Paraburkholderia hospita</name>
    <dbReference type="NCBI Taxonomy" id="169430"/>
    <lineage>
        <taxon>Bacteria</taxon>
        <taxon>Pseudomonadati</taxon>
        <taxon>Pseudomonadota</taxon>
        <taxon>Betaproteobacteria</taxon>
        <taxon>Burkholderiales</taxon>
        <taxon>Burkholderiaceae</taxon>
        <taxon>Paraburkholderia</taxon>
    </lineage>
</organism>
<evidence type="ECO:0000256" key="4">
    <source>
        <dbReference type="ARBA" id="ARBA00022475"/>
    </source>
</evidence>
<evidence type="ECO:0000256" key="7">
    <source>
        <dbReference type="ARBA" id="ARBA00022692"/>
    </source>
</evidence>
<dbReference type="InterPro" id="IPR012902">
    <property type="entry name" value="N_methyl_site"/>
</dbReference>
<dbReference type="NCBIfam" id="TIGR01710">
    <property type="entry name" value="typeII_sec_gspG"/>
    <property type="match status" value="1"/>
</dbReference>
<dbReference type="InterPro" id="IPR013545">
    <property type="entry name" value="T2SS_protein-GspG_C"/>
</dbReference>
<dbReference type="PROSITE" id="PS00409">
    <property type="entry name" value="PROKAR_NTER_METHYL"/>
    <property type="match status" value="1"/>
</dbReference>
<dbReference type="Proteomes" id="UP000004980">
    <property type="component" value="Unassembled WGS sequence"/>
</dbReference>
<sequence length="170" mass="18547">MDARLAGVQLFLKEVSMQSVNHRRAANARGSRHARLKKQGGFTLLELLVVLVIIGMLAALVGPRYFSQLGKSQATIARAQIDVFTKSIDNFRLDVGRYPTADENLAALFVKPANADKWAGPYLKKEAPLDPWGHPYVYQVPGTKSDYAVISYGRDGQPGGTGEDADISSE</sequence>
<evidence type="ECO:0000256" key="1">
    <source>
        <dbReference type="ARBA" id="ARBA00004377"/>
    </source>
</evidence>
<keyword evidence="5" id="KW-0488">Methylation</keyword>
<protein>
    <recommendedName>
        <fullName evidence="3">Type II secretion system core protein G</fullName>
    </recommendedName>
</protein>
<evidence type="ECO:0000256" key="3">
    <source>
        <dbReference type="ARBA" id="ARBA00020042"/>
    </source>
</evidence>
<accession>A0ABN0F8C8</accession>
<evidence type="ECO:0000256" key="9">
    <source>
        <dbReference type="ARBA" id="ARBA00023136"/>
    </source>
</evidence>
<reference evidence="13 14" key="1">
    <citation type="journal article" date="2012" name="J. Bacteriol.">
        <title>Draft Genome Sequence of the Soil Bacterium Burkholderia terrae Strain BS001, Which Interacts with Fungal Surface Structures.</title>
        <authorList>
            <person name="Nazir R."/>
            <person name="Hansen M.A."/>
            <person name="Sorensen S."/>
            <person name="van Elsas J.D."/>
        </authorList>
    </citation>
    <scope>NUCLEOTIDE SEQUENCE [LARGE SCALE GENOMIC DNA]</scope>
    <source>
        <strain evidence="13 14">BS001</strain>
    </source>
</reference>
<dbReference type="Pfam" id="PF08334">
    <property type="entry name" value="T2SSG"/>
    <property type="match status" value="1"/>
</dbReference>
<keyword evidence="8 11" id="KW-1133">Transmembrane helix</keyword>
<dbReference type="InterPro" id="IPR010054">
    <property type="entry name" value="Type2_sec_GspG"/>
</dbReference>
<evidence type="ECO:0000313" key="13">
    <source>
        <dbReference type="EMBL" id="EIM94870.1"/>
    </source>
</evidence>
<evidence type="ECO:0000256" key="6">
    <source>
        <dbReference type="ARBA" id="ARBA00022519"/>
    </source>
</evidence>
<evidence type="ECO:0000256" key="2">
    <source>
        <dbReference type="ARBA" id="ARBA00009984"/>
    </source>
</evidence>
<dbReference type="PRINTS" id="PR00813">
    <property type="entry name" value="BCTERIALGSPG"/>
</dbReference>
<proteinExistence type="inferred from homology"/>
<name>A0ABN0F8C8_9BURK</name>
<dbReference type="NCBIfam" id="TIGR02532">
    <property type="entry name" value="IV_pilin_GFxxxE"/>
    <property type="match status" value="1"/>
</dbReference>
<comment type="caution">
    <text evidence="13">The sequence shown here is derived from an EMBL/GenBank/DDBJ whole genome shotgun (WGS) entry which is preliminary data.</text>
</comment>
<dbReference type="SUPFAM" id="SSF54523">
    <property type="entry name" value="Pili subunits"/>
    <property type="match status" value="1"/>
</dbReference>
<evidence type="ECO:0000313" key="14">
    <source>
        <dbReference type="Proteomes" id="UP000004980"/>
    </source>
</evidence>
<keyword evidence="14" id="KW-1185">Reference proteome</keyword>
<dbReference type="EMBL" id="AKAU01000257">
    <property type="protein sequence ID" value="EIM94870.1"/>
    <property type="molecule type" value="Genomic_DNA"/>
</dbReference>
<gene>
    <name evidence="13" type="ORF">WQE_41404</name>
</gene>
<evidence type="ECO:0000256" key="11">
    <source>
        <dbReference type="SAM" id="Phobius"/>
    </source>
</evidence>
<comment type="subcellular location">
    <subcellularLocation>
        <location evidence="1">Cell inner membrane</location>
        <topology evidence="1">Single-pass membrane protein</topology>
    </subcellularLocation>
</comment>
<comment type="similarity">
    <text evidence="2">Belongs to the GSP G family.</text>
</comment>
<feature type="domain" description="Type II secretion system protein GspG C-terminal" evidence="12">
    <location>
        <begin position="65"/>
        <end position="169"/>
    </location>
</feature>
<evidence type="ECO:0000256" key="8">
    <source>
        <dbReference type="ARBA" id="ARBA00022989"/>
    </source>
</evidence>
<feature type="transmembrane region" description="Helical" evidence="11">
    <location>
        <begin position="41"/>
        <end position="61"/>
    </location>
</feature>
<dbReference type="Pfam" id="PF07963">
    <property type="entry name" value="N_methyl"/>
    <property type="match status" value="1"/>
</dbReference>
<keyword evidence="9 11" id="KW-0472">Membrane</keyword>
<evidence type="ECO:0000256" key="5">
    <source>
        <dbReference type="ARBA" id="ARBA00022481"/>
    </source>
</evidence>